<accession>A0A1V3WRQ6</accession>
<reference evidence="6 7" key="1">
    <citation type="submission" date="2017-02" db="EMBL/GenBank/DDBJ databases">
        <title>Complete genome sequences of Mycobacterium kansasii strains isolated from rhesus macaques.</title>
        <authorList>
            <person name="Panda A."/>
            <person name="Nagaraj S."/>
            <person name="Zhao X."/>
            <person name="Tettelin H."/>
            <person name="Detolla L.J."/>
        </authorList>
    </citation>
    <scope>NUCLEOTIDE SEQUENCE [LARGE SCALE GENOMIC DNA]</scope>
    <source>
        <strain evidence="6 7">11-3469</strain>
    </source>
</reference>
<comment type="similarity">
    <text evidence="1">Belongs to the mycobacterial PPE family.</text>
</comment>
<comment type="caution">
    <text evidence="6">The sequence shown here is derived from an EMBL/GenBank/DDBJ whole genome shotgun (WGS) entry which is preliminary data.</text>
</comment>
<evidence type="ECO:0000256" key="3">
    <source>
        <dbReference type="SAM" id="Phobius"/>
    </source>
</evidence>
<dbReference type="GeneID" id="29701251"/>
<dbReference type="Pfam" id="PF00823">
    <property type="entry name" value="PPE"/>
    <property type="match status" value="1"/>
</dbReference>
<feature type="transmembrane region" description="Helical" evidence="3">
    <location>
        <begin position="291"/>
        <end position="310"/>
    </location>
</feature>
<feature type="domain" description="PPE" evidence="4">
    <location>
        <begin position="9"/>
        <end position="171"/>
    </location>
</feature>
<evidence type="ECO:0000259" key="4">
    <source>
        <dbReference type="Pfam" id="PF00823"/>
    </source>
</evidence>
<evidence type="ECO:0000256" key="2">
    <source>
        <dbReference type="SAM" id="MobiDB-lite"/>
    </source>
</evidence>
<dbReference type="PANTHER" id="PTHR46766:SF1">
    <property type="entry name" value="GLUTAMINE-RICH PROTEIN 2"/>
    <property type="match status" value="1"/>
</dbReference>
<name>A0A1V3WRQ6_MYCKA</name>
<sequence>MVAPLGPIWIASPPEVHSALLSSGPGPASLLAAAAAWNLLSAEYASAAAELSGILDAVQAGAWQGPSAQQYVAAHLPYVAWLMQASADSAAVATQHEAAAAAYTAASATMPTLAELAANHVIHGILVATNFFGINTIPIALNEADYLRMWLQAAATMGLYQAAAGAALASAPRTAPAPAIVNPGGEPAAGMVANAAQAQAVAATFNPWQFLWQVLQDMWNAYTGFYGWMFKEIATFLQDPIGNSIKIIIAFLTNPVAALITYGPLLFALGYQVFFNLVGWPTWGMVLSSPFLVPAGLSLGLSAIAFAALAPAEIAVAAAPAAGLPLAGAVAAASPWPAVSLASTASGLAGPPSTPPGAGASAGAVPAPAAPAPASFAYLVGGLDDWGPTAGPTVGGRGSLKAPAATIPAAGAAAASRAATRARRRSRRELRDYGDEFLDMDSGPGPVATEDPTQASDWGAGPLGFAGTAAKEPVLHAVGLTALAGDEFGGGPRMPMVPSSWDGLQEGVPKGGADASHLDSK</sequence>
<dbReference type="SUPFAM" id="SSF140459">
    <property type="entry name" value="PE/PPE dimer-like"/>
    <property type="match status" value="1"/>
</dbReference>
<dbReference type="InterPro" id="IPR038332">
    <property type="entry name" value="PPE_sf"/>
</dbReference>
<evidence type="ECO:0000256" key="1">
    <source>
        <dbReference type="ARBA" id="ARBA00010652"/>
    </source>
</evidence>
<dbReference type="Gene3D" id="1.20.1260.20">
    <property type="entry name" value="PPE superfamily"/>
    <property type="match status" value="1"/>
</dbReference>
<organism evidence="6 7">
    <name type="scientific">Mycobacterium kansasii</name>
    <dbReference type="NCBI Taxonomy" id="1768"/>
    <lineage>
        <taxon>Bacteria</taxon>
        <taxon>Bacillati</taxon>
        <taxon>Actinomycetota</taxon>
        <taxon>Actinomycetes</taxon>
        <taxon>Mycobacteriales</taxon>
        <taxon>Mycobacteriaceae</taxon>
        <taxon>Mycobacterium</taxon>
    </lineage>
</organism>
<dbReference type="FunFam" id="1.20.1260.20:FF:000001">
    <property type="entry name" value="PPE family protein PPE41"/>
    <property type="match status" value="1"/>
</dbReference>
<dbReference type="RefSeq" id="WP_023369882.1">
    <property type="nucleotide sequence ID" value="NZ_BLYZ01000003.1"/>
</dbReference>
<dbReference type="Proteomes" id="UP000188532">
    <property type="component" value="Unassembled WGS sequence"/>
</dbReference>
<keyword evidence="3" id="KW-1133">Transmembrane helix</keyword>
<protein>
    <submittedName>
        <fullName evidence="6">PPE family protein</fullName>
    </submittedName>
</protein>
<dbReference type="GO" id="GO:0052572">
    <property type="term" value="P:response to host immune response"/>
    <property type="evidence" value="ECO:0007669"/>
    <property type="project" value="TreeGrafter"/>
</dbReference>
<evidence type="ECO:0000313" key="7">
    <source>
        <dbReference type="Proteomes" id="UP000188532"/>
    </source>
</evidence>
<proteinExistence type="inferred from homology"/>
<dbReference type="PANTHER" id="PTHR46766">
    <property type="entry name" value="GLUTAMINE-RICH PROTEIN 2"/>
    <property type="match status" value="1"/>
</dbReference>
<keyword evidence="3" id="KW-0472">Membrane</keyword>
<feature type="transmembrane region" description="Helical" evidence="3">
    <location>
        <begin position="247"/>
        <end position="271"/>
    </location>
</feature>
<dbReference type="Pfam" id="PF18878">
    <property type="entry name" value="PPE-PPW"/>
    <property type="match status" value="1"/>
</dbReference>
<feature type="domain" description="PPE-PPW subfamily C-terminal" evidence="5">
    <location>
        <begin position="454"/>
        <end position="501"/>
    </location>
</feature>
<gene>
    <name evidence="6" type="ORF">BZL29_6120</name>
</gene>
<dbReference type="EMBL" id="MVBN01000007">
    <property type="protein sequence ID" value="OOK69649.1"/>
    <property type="molecule type" value="Genomic_DNA"/>
</dbReference>
<evidence type="ECO:0000259" key="5">
    <source>
        <dbReference type="Pfam" id="PF18878"/>
    </source>
</evidence>
<dbReference type="InterPro" id="IPR043641">
    <property type="entry name" value="PPE-PPW_C"/>
</dbReference>
<keyword evidence="3" id="KW-0812">Transmembrane</keyword>
<dbReference type="InterPro" id="IPR000030">
    <property type="entry name" value="PPE_dom"/>
</dbReference>
<feature type="region of interest" description="Disordered" evidence="2">
    <location>
        <begin position="485"/>
        <end position="521"/>
    </location>
</feature>
<evidence type="ECO:0000313" key="6">
    <source>
        <dbReference type="EMBL" id="OOK69649.1"/>
    </source>
</evidence>
<dbReference type="AlphaFoldDB" id="A0A1V3WRQ6"/>